<dbReference type="Gene3D" id="2.40.320.10">
    <property type="entry name" value="Hypothetical Protein Pfu-838710-001"/>
    <property type="match status" value="1"/>
</dbReference>
<dbReference type="EMBL" id="JAAVXB010000001">
    <property type="protein sequence ID" value="NKF20744.1"/>
    <property type="molecule type" value="Genomic_DNA"/>
</dbReference>
<dbReference type="SUPFAM" id="SSF55154">
    <property type="entry name" value="CYTH-like phosphatases"/>
    <property type="match status" value="1"/>
</dbReference>
<protein>
    <submittedName>
        <fullName evidence="2">Class IV adenylate cyclase</fullName>
    </submittedName>
</protein>
<reference evidence="2" key="1">
    <citation type="submission" date="2020-03" db="EMBL/GenBank/DDBJ databases">
        <title>Solimonas marina sp. nov., isolated from deep seawater of the Pacific Ocean.</title>
        <authorList>
            <person name="Liu X."/>
            <person name="Lai Q."/>
            <person name="Sun F."/>
            <person name="Gai Y."/>
            <person name="Li G."/>
            <person name="Shao Z."/>
        </authorList>
    </citation>
    <scope>NUCLEOTIDE SEQUENCE</scope>
    <source>
        <strain evidence="2">C16B3</strain>
    </source>
</reference>
<evidence type="ECO:0000313" key="3">
    <source>
        <dbReference type="Proteomes" id="UP000653472"/>
    </source>
</evidence>
<proteinExistence type="predicted"/>
<gene>
    <name evidence="2" type="ORF">G7Y82_00345</name>
</gene>
<sequence length="180" mass="19675">MARNIEIKARVADLAAVEMRAAALADRGPTDIAQDDTFFRCGNGRLKLRTFADGSGELIFYRRDDTRGPRTSFYLRTPVPTPDPLRESLTLAYGQAGRVRKQRRLYLAGRTRIHLDRVAGLGDFVELEVVLTDDEPIDAGTREARSLMAQLGMTTDALIDCAYVDLIAASDAGGTAPSAE</sequence>
<dbReference type="CDD" id="cd07890">
    <property type="entry name" value="CYTH-like_AC_IV-like"/>
    <property type="match status" value="1"/>
</dbReference>
<dbReference type="AlphaFoldDB" id="A0A969W6D9"/>
<accession>A0A969W6D9</accession>
<dbReference type="PANTHER" id="PTHR21028">
    <property type="entry name" value="SI:CH211-156B7.4"/>
    <property type="match status" value="1"/>
</dbReference>
<dbReference type="InterPro" id="IPR008173">
    <property type="entry name" value="Adenylyl_cyclase_CyaB"/>
</dbReference>
<dbReference type="RefSeq" id="WP_168146011.1">
    <property type="nucleotide sequence ID" value="NZ_JAAVXB010000001.1"/>
</dbReference>
<evidence type="ECO:0000313" key="2">
    <source>
        <dbReference type="EMBL" id="NKF20744.1"/>
    </source>
</evidence>
<dbReference type="InterPro" id="IPR023577">
    <property type="entry name" value="CYTH_domain"/>
</dbReference>
<dbReference type="PROSITE" id="PS51707">
    <property type="entry name" value="CYTH"/>
    <property type="match status" value="1"/>
</dbReference>
<keyword evidence="3" id="KW-1185">Reference proteome</keyword>
<organism evidence="2 3">
    <name type="scientific">Solimonas marina</name>
    <dbReference type="NCBI Taxonomy" id="2714601"/>
    <lineage>
        <taxon>Bacteria</taxon>
        <taxon>Pseudomonadati</taxon>
        <taxon>Pseudomonadota</taxon>
        <taxon>Gammaproteobacteria</taxon>
        <taxon>Nevskiales</taxon>
        <taxon>Nevskiaceae</taxon>
        <taxon>Solimonas</taxon>
    </lineage>
</organism>
<dbReference type="Pfam" id="PF01928">
    <property type="entry name" value="CYTH"/>
    <property type="match status" value="1"/>
</dbReference>
<comment type="caution">
    <text evidence="2">The sequence shown here is derived from an EMBL/GenBank/DDBJ whole genome shotgun (WGS) entry which is preliminary data.</text>
</comment>
<feature type="domain" description="CYTH" evidence="1">
    <location>
        <begin position="2"/>
        <end position="169"/>
    </location>
</feature>
<dbReference type="Proteomes" id="UP000653472">
    <property type="component" value="Unassembled WGS sequence"/>
</dbReference>
<evidence type="ECO:0000259" key="1">
    <source>
        <dbReference type="PROSITE" id="PS51707"/>
    </source>
</evidence>
<dbReference type="SMART" id="SM01118">
    <property type="entry name" value="CYTH"/>
    <property type="match status" value="1"/>
</dbReference>
<name>A0A969W6D9_9GAMM</name>
<dbReference type="PANTHER" id="PTHR21028:SF2">
    <property type="entry name" value="CYTH DOMAIN-CONTAINING PROTEIN"/>
    <property type="match status" value="1"/>
</dbReference>
<dbReference type="InterPro" id="IPR033469">
    <property type="entry name" value="CYTH-like_dom_sf"/>
</dbReference>